<evidence type="ECO:0000313" key="1">
    <source>
        <dbReference type="EMBL" id="MBB6690505.1"/>
    </source>
</evidence>
<reference evidence="1 2" key="1">
    <citation type="submission" date="2020-08" db="EMBL/GenBank/DDBJ databases">
        <title>Cohnella phylogeny.</title>
        <authorList>
            <person name="Dunlap C."/>
        </authorList>
    </citation>
    <scope>NUCLEOTIDE SEQUENCE [LARGE SCALE GENOMIC DNA]</scope>
    <source>
        <strain evidence="1 2">DSM 25239</strain>
    </source>
</reference>
<sequence length="156" mass="18117">MIVSHMSNWEQERSCFPSAISKALEWLGREIGEESPAGKYPIYGDKIYALVQHLTTEPAENRLAEAHREYVDIQLLLRGRELIRVARDTDDQQVWEDERESRDRLSYREVRGESDLKLTPGMFAVFFPMDIHRPCCSLGENMEIRKAVVKIHVSLL</sequence>
<dbReference type="PANTHER" id="PTHR34986:SF1">
    <property type="entry name" value="PROTEIN YIAL"/>
    <property type="match status" value="1"/>
</dbReference>
<accession>A0A841TQS3</accession>
<comment type="caution">
    <text evidence="1">The sequence shown here is derived from an EMBL/GenBank/DDBJ whole genome shotgun (WGS) entry which is preliminary data.</text>
</comment>
<dbReference type="Pfam" id="PF04074">
    <property type="entry name" value="DUF386"/>
    <property type="match status" value="1"/>
</dbReference>
<dbReference type="PANTHER" id="PTHR34986">
    <property type="entry name" value="EVOLVED BETA-GALACTOSIDASE SUBUNIT BETA"/>
    <property type="match status" value="1"/>
</dbReference>
<dbReference type="Gene3D" id="2.60.120.370">
    <property type="entry name" value="YhcH/YjgK/YiaL"/>
    <property type="match status" value="1"/>
</dbReference>
<dbReference type="NCBIfam" id="TIGR00022">
    <property type="entry name" value="YhcH/YjgK/YiaL family protein"/>
    <property type="match status" value="1"/>
</dbReference>
<organism evidence="1 2">
    <name type="scientific">Cohnella xylanilytica</name>
    <dbReference type="NCBI Taxonomy" id="557555"/>
    <lineage>
        <taxon>Bacteria</taxon>
        <taxon>Bacillati</taxon>
        <taxon>Bacillota</taxon>
        <taxon>Bacilli</taxon>
        <taxon>Bacillales</taxon>
        <taxon>Paenibacillaceae</taxon>
        <taxon>Cohnella</taxon>
    </lineage>
</organism>
<dbReference type="RefSeq" id="WP_185134529.1">
    <property type="nucleotide sequence ID" value="NZ_BORM01000065.1"/>
</dbReference>
<proteinExistence type="predicted"/>
<evidence type="ECO:0000313" key="2">
    <source>
        <dbReference type="Proteomes" id="UP000553776"/>
    </source>
</evidence>
<dbReference type="SUPFAM" id="SSF51197">
    <property type="entry name" value="Clavaminate synthase-like"/>
    <property type="match status" value="1"/>
</dbReference>
<name>A0A841TQS3_9BACL</name>
<protein>
    <submittedName>
        <fullName evidence="1">YhcH/YjgK/YiaL family protein</fullName>
    </submittedName>
</protein>
<dbReference type="GO" id="GO:0005829">
    <property type="term" value="C:cytosol"/>
    <property type="evidence" value="ECO:0007669"/>
    <property type="project" value="TreeGrafter"/>
</dbReference>
<dbReference type="Proteomes" id="UP000553776">
    <property type="component" value="Unassembled WGS sequence"/>
</dbReference>
<dbReference type="InterPro" id="IPR004375">
    <property type="entry name" value="NanQ/TabA/YiaL"/>
</dbReference>
<dbReference type="InterPro" id="IPR037012">
    <property type="entry name" value="NanQ/TabA/YiaL_sf"/>
</dbReference>
<gene>
    <name evidence="1" type="ORF">H7B90_03725</name>
</gene>
<dbReference type="AlphaFoldDB" id="A0A841TQS3"/>
<dbReference type="EMBL" id="JACJVR010000011">
    <property type="protein sequence ID" value="MBB6690505.1"/>
    <property type="molecule type" value="Genomic_DNA"/>
</dbReference>
<keyword evidence="2" id="KW-1185">Reference proteome</keyword>